<evidence type="ECO:0000313" key="9">
    <source>
        <dbReference type="EMBL" id="ANG64036.1"/>
    </source>
</evidence>
<evidence type="ECO:0000256" key="2">
    <source>
        <dbReference type="ARBA" id="ARBA00007928"/>
    </source>
</evidence>
<dbReference type="Proteomes" id="UP000078070">
    <property type="component" value="Chromosome"/>
</dbReference>
<feature type="signal peptide" evidence="8">
    <location>
        <begin position="1"/>
        <end position="24"/>
    </location>
</feature>
<reference evidence="10" key="1">
    <citation type="submission" date="2016-05" db="EMBL/GenBank/DDBJ databases">
        <authorList>
            <person name="Baek K."/>
            <person name="Yang S.-J."/>
        </authorList>
    </citation>
    <scope>NUCLEOTIDE SEQUENCE [LARGE SCALE GENOMIC DNA]</scope>
    <source>
        <strain evidence="10">ST58-10</strain>
    </source>
</reference>
<dbReference type="GO" id="GO:0005886">
    <property type="term" value="C:plasma membrane"/>
    <property type="evidence" value="ECO:0007669"/>
    <property type="project" value="UniProtKB-SubCell"/>
</dbReference>
<name>A0A1A9F1E3_9GAMM</name>
<keyword evidence="4 7" id="KW-0812">Transmembrane</keyword>
<dbReference type="STRING" id="1821621.A8C75_17195"/>
<dbReference type="Pfam" id="PF01810">
    <property type="entry name" value="LysE"/>
    <property type="match status" value="1"/>
</dbReference>
<feature type="chain" id="PRO_5008386636" evidence="8">
    <location>
        <begin position="25"/>
        <end position="204"/>
    </location>
</feature>
<keyword evidence="10" id="KW-1185">Reference proteome</keyword>
<keyword evidence="5 7" id="KW-1133">Transmembrane helix</keyword>
<dbReference type="PANTHER" id="PTHR30086">
    <property type="entry name" value="ARGININE EXPORTER PROTEIN ARGO"/>
    <property type="match status" value="1"/>
</dbReference>
<dbReference type="PIRSF" id="PIRSF006324">
    <property type="entry name" value="LeuE"/>
    <property type="match status" value="1"/>
</dbReference>
<dbReference type="InterPro" id="IPR001123">
    <property type="entry name" value="LeuE-type"/>
</dbReference>
<keyword evidence="8" id="KW-0732">Signal</keyword>
<dbReference type="GO" id="GO:0042970">
    <property type="term" value="F:homoserine transmembrane transporter activity"/>
    <property type="evidence" value="ECO:0007669"/>
    <property type="project" value="TreeGrafter"/>
</dbReference>
<keyword evidence="3" id="KW-1003">Cell membrane</keyword>
<gene>
    <name evidence="9" type="primary">rhtB</name>
    <name evidence="9" type="ORF">A8C75_17195</name>
</gene>
<dbReference type="NCBIfam" id="NF007812">
    <property type="entry name" value="PRK10520.1"/>
    <property type="match status" value="1"/>
</dbReference>
<feature type="transmembrane region" description="Helical" evidence="7">
    <location>
        <begin position="147"/>
        <end position="167"/>
    </location>
</feature>
<proteinExistence type="inferred from homology"/>
<evidence type="ECO:0000256" key="4">
    <source>
        <dbReference type="ARBA" id="ARBA00022692"/>
    </source>
</evidence>
<comment type="similarity">
    <text evidence="2">Belongs to the Rht family.</text>
</comment>
<evidence type="ECO:0000256" key="6">
    <source>
        <dbReference type="ARBA" id="ARBA00023136"/>
    </source>
</evidence>
<dbReference type="EMBL" id="CP015839">
    <property type="protein sequence ID" value="ANG64036.1"/>
    <property type="molecule type" value="Genomic_DNA"/>
</dbReference>
<sequence>MTLSIWLTLLGAATLISLSPGAGAVTAMSYGLSQGLGRAQPAILGLIGGYGIQIIVVGIGLGSLVAASVTLFSAIKWLGVAYLVWLGIQQWRDRAELDLNQGRPSDWRRAFGQSLLINITNPKGLVFLLALIPQFLDPAQPQLPQLLIIGTTLVTVDWCVMTGYSLLASRLRHLMQDAKARRTQNRITGSALIGAGLVLSGAQH</sequence>
<dbReference type="AlphaFoldDB" id="A0A1A9F1E3"/>
<dbReference type="OrthoDB" id="9804822at2"/>
<dbReference type="RefSeq" id="WP_067385266.1">
    <property type="nucleotide sequence ID" value="NZ_CP015839.1"/>
</dbReference>
<evidence type="ECO:0000256" key="1">
    <source>
        <dbReference type="ARBA" id="ARBA00004651"/>
    </source>
</evidence>
<evidence type="ECO:0000256" key="3">
    <source>
        <dbReference type="ARBA" id="ARBA00022475"/>
    </source>
</evidence>
<reference evidence="9 10" key="2">
    <citation type="journal article" date="2018" name="Int. J. Syst. Evol. Microbiol.">
        <title>Marinobacterium aestuarii sp. nov., a benzene-degrading marine bacterium isolated from estuary sediment.</title>
        <authorList>
            <person name="Bae S.S."/>
            <person name="Jung J."/>
            <person name="Chung D."/>
            <person name="Baek K."/>
        </authorList>
    </citation>
    <scope>NUCLEOTIDE SEQUENCE [LARGE SCALE GENOMIC DNA]</scope>
    <source>
        <strain evidence="9 10">ST58-10</strain>
    </source>
</reference>
<evidence type="ECO:0000313" key="10">
    <source>
        <dbReference type="Proteomes" id="UP000078070"/>
    </source>
</evidence>
<feature type="transmembrane region" description="Helical" evidence="7">
    <location>
        <begin position="51"/>
        <end position="84"/>
    </location>
</feature>
<protein>
    <submittedName>
        <fullName evidence="9">Homoserine/homoserine lactone efflux protein</fullName>
    </submittedName>
</protein>
<feature type="transmembrane region" description="Helical" evidence="7">
    <location>
        <begin position="115"/>
        <end position="135"/>
    </location>
</feature>
<evidence type="ECO:0000256" key="7">
    <source>
        <dbReference type="SAM" id="Phobius"/>
    </source>
</evidence>
<organism evidence="9 10">
    <name type="scientific">Marinobacterium aestuarii</name>
    <dbReference type="NCBI Taxonomy" id="1821621"/>
    <lineage>
        <taxon>Bacteria</taxon>
        <taxon>Pseudomonadati</taxon>
        <taxon>Pseudomonadota</taxon>
        <taxon>Gammaproteobacteria</taxon>
        <taxon>Oceanospirillales</taxon>
        <taxon>Oceanospirillaceae</taxon>
        <taxon>Marinobacterium</taxon>
    </lineage>
</organism>
<evidence type="ECO:0000256" key="8">
    <source>
        <dbReference type="SAM" id="SignalP"/>
    </source>
</evidence>
<dbReference type="PANTHER" id="PTHR30086:SF14">
    <property type="entry name" value="HOMOSERINE_HOMOSERINE LACTONE EFFLUX PROTEIN"/>
    <property type="match status" value="1"/>
</dbReference>
<comment type="subcellular location">
    <subcellularLocation>
        <location evidence="1">Cell membrane</location>
        <topology evidence="1">Multi-pass membrane protein</topology>
    </subcellularLocation>
</comment>
<dbReference type="KEGG" id="mars:A8C75_17195"/>
<evidence type="ECO:0000256" key="5">
    <source>
        <dbReference type="ARBA" id="ARBA00022989"/>
    </source>
</evidence>
<keyword evidence="6 7" id="KW-0472">Membrane</keyword>
<accession>A0A1A9F1E3</accession>